<evidence type="ECO:0000256" key="1">
    <source>
        <dbReference type="ARBA" id="ARBA00022645"/>
    </source>
</evidence>
<keyword evidence="3 13" id="KW-0328">Glycosyltransferase</keyword>
<evidence type="ECO:0000256" key="3">
    <source>
        <dbReference type="ARBA" id="ARBA00022676"/>
    </source>
</evidence>
<dbReference type="PANTHER" id="PTHR32282:SF15">
    <property type="entry name" value="PENICILLIN-BINDING PROTEIN 1C"/>
    <property type="match status" value="1"/>
</dbReference>
<keyword evidence="5" id="KW-0378">Hydrolase</keyword>
<keyword evidence="2" id="KW-0645">Protease</keyword>
<evidence type="ECO:0000256" key="5">
    <source>
        <dbReference type="ARBA" id="ARBA00022801"/>
    </source>
</evidence>
<proteinExistence type="predicted"/>
<dbReference type="InterPro" id="IPR036950">
    <property type="entry name" value="PBP_transglycosylase"/>
</dbReference>
<dbReference type="GO" id="GO:0030288">
    <property type="term" value="C:outer membrane-bounded periplasmic space"/>
    <property type="evidence" value="ECO:0007669"/>
    <property type="project" value="TreeGrafter"/>
</dbReference>
<dbReference type="Gene3D" id="3.40.710.10">
    <property type="entry name" value="DD-peptidase/beta-lactamase superfamily"/>
    <property type="match status" value="1"/>
</dbReference>
<dbReference type="GO" id="GO:0008955">
    <property type="term" value="F:peptidoglycan glycosyltransferase activity"/>
    <property type="evidence" value="ECO:0007669"/>
    <property type="project" value="UniProtKB-EC"/>
</dbReference>
<keyword evidence="9" id="KW-1133">Transmembrane helix</keyword>
<dbReference type="GO" id="GO:0008658">
    <property type="term" value="F:penicillin binding"/>
    <property type="evidence" value="ECO:0007669"/>
    <property type="project" value="InterPro"/>
</dbReference>
<comment type="catalytic activity">
    <reaction evidence="8">
        <text>[GlcNAc-(1-&gt;4)-Mur2Ac(oyl-L-Ala-gamma-D-Glu-L-Lys-D-Ala-D-Ala)](n)-di-trans,octa-cis-undecaprenyl diphosphate + beta-D-GlcNAc-(1-&gt;4)-Mur2Ac(oyl-L-Ala-gamma-D-Glu-L-Lys-D-Ala-D-Ala)-di-trans,octa-cis-undecaprenyl diphosphate = [GlcNAc-(1-&gt;4)-Mur2Ac(oyl-L-Ala-gamma-D-Glu-L-Lys-D-Ala-D-Ala)](n+1)-di-trans,octa-cis-undecaprenyl diphosphate + di-trans,octa-cis-undecaprenyl diphosphate + H(+)</text>
        <dbReference type="Rhea" id="RHEA:23708"/>
        <dbReference type="Rhea" id="RHEA-COMP:9602"/>
        <dbReference type="Rhea" id="RHEA-COMP:9603"/>
        <dbReference type="ChEBI" id="CHEBI:15378"/>
        <dbReference type="ChEBI" id="CHEBI:58405"/>
        <dbReference type="ChEBI" id="CHEBI:60033"/>
        <dbReference type="ChEBI" id="CHEBI:78435"/>
        <dbReference type="EC" id="2.4.99.28"/>
    </reaction>
</comment>
<evidence type="ECO:0000256" key="2">
    <source>
        <dbReference type="ARBA" id="ARBA00022670"/>
    </source>
</evidence>
<evidence type="ECO:0000256" key="9">
    <source>
        <dbReference type="SAM" id="Phobius"/>
    </source>
</evidence>
<keyword evidence="9" id="KW-0812">Transmembrane</keyword>
<dbReference type="EMBL" id="FPHC01000051">
    <property type="protein sequence ID" value="SFV59246.1"/>
    <property type="molecule type" value="Genomic_DNA"/>
</dbReference>
<feature type="domain" description="Penicillin-binding C-terminal" evidence="12">
    <location>
        <begin position="607"/>
        <end position="681"/>
    </location>
</feature>
<dbReference type="InterPro" id="IPR001460">
    <property type="entry name" value="PCN-bd_Tpept"/>
</dbReference>
<dbReference type="AlphaFoldDB" id="A0A1W1C0G8"/>
<dbReference type="SUPFAM" id="SSF53955">
    <property type="entry name" value="Lysozyme-like"/>
    <property type="match status" value="1"/>
</dbReference>
<keyword evidence="6" id="KW-0511">Multifunctional enzyme</keyword>
<evidence type="ECO:0000259" key="12">
    <source>
        <dbReference type="Pfam" id="PF06832"/>
    </source>
</evidence>
<reference evidence="13" key="1">
    <citation type="submission" date="2016-10" db="EMBL/GenBank/DDBJ databases">
        <authorList>
            <person name="de Groot N.N."/>
        </authorList>
    </citation>
    <scope>NUCLEOTIDE SEQUENCE</scope>
</reference>
<dbReference type="InterPro" id="IPR011815">
    <property type="entry name" value="PBP_1c"/>
</dbReference>
<evidence type="ECO:0000256" key="7">
    <source>
        <dbReference type="ARBA" id="ARBA00044770"/>
    </source>
</evidence>
<dbReference type="Pfam" id="PF06832">
    <property type="entry name" value="BiPBP_C"/>
    <property type="match status" value="1"/>
</dbReference>
<dbReference type="InterPro" id="IPR012338">
    <property type="entry name" value="Beta-lactam/transpept-like"/>
</dbReference>
<dbReference type="PANTHER" id="PTHR32282">
    <property type="entry name" value="BINDING PROTEIN TRANSPEPTIDASE, PUTATIVE-RELATED"/>
    <property type="match status" value="1"/>
</dbReference>
<organism evidence="13">
    <name type="scientific">hydrothermal vent metagenome</name>
    <dbReference type="NCBI Taxonomy" id="652676"/>
    <lineage>
        <taxon>unclassified sequences</taxon>
        <taxon>metagenomes</taxon>
        <taxon>ecological metagenomes</taxon>
    </lineage>
</organism>
<keyword evidence="1" id="KW-0121">Carboxypeptidase</keyword>
<accession>A0A1W1C0G8</accession>
<dbReference type="GO" id="GO:0004180">
    <property type="term" value="F:carboxypeptidase activity"/>
    <property type="evidence" value="ECO:0007669"/>
    <property type="project" value="UniProtKB-KW"/>
</dbReference>
<evidence type="ECO:0000256" key="6">
    <source>
        <dbReference type="ARBA" id="ARBA00023268"/>
    </source>
</evidence>
<gene>
    <name evidence="13" type="ORF">MNB_SV-6-1386</name>
</gene>
<dbReference type="Pfam" id="PF00905">
    <property type="entry name" value="Transpeptidase"/>
    <property type="match status" value="1"/>
</dbReference>
<evidence type="ECO:0000313" key="13">
    <source>
        <dbReference type="EMBL" id="SFV59246.1"/>
    </source>
</evidence>
<dbReference type="InterPro" id="IPR001264">
    <property type="entry name" value="Glyco_trans_51"/>
</dbReference>
<dbReference type="EC" id="2.4.99.28" evidence="7"/>
<feature type="domain" description="Glycosyl transferase family 51" evidence="11">
    <location>
        <begin position="68"/>
        <end position="233"/>
    </location>
</feature>
<keyword evidence="9" id="KW-0472">Membrane</keyword>
<dbReference type="Pfam" id="PF00912">
    <property type="entry name" value="Transgly"/>
    <property type="match status" value="1"/>
</dbReference>
<dbReference type="Gene3D" id="1.10.3810.10">
    <property type="entry name" value="Biosynthetic peptidoglycan transglycosylase-like"/>
    <property type="match status" value="1"/>
</dbReference>
<dbReference type="InterPro" id="IPR009647">
    <property type="entry name" value="PBP_C"/>
</dbReference>
<dbReference type="GO" id="GO:0009252">
    <property type="term" value="P:peptidoglycan biosynthetic process"/>
    <property type="evidence" value="ECO:0007669"/>
    <property type="project" value="InterPro"/>
</dbReference>
<protein>
    <recommendedName>
        <fullName evidence="7">peptidoglycan glycosyltransferase</fullName>
        <ecNumber evidence="7">2.4.99.28</ecNumber>
    </recommendedName>
</protein>
<dbReference type="NCBIfam" id="TIGR02073">
    <property type="entry name" value="PBP_1c"/>
    <property type="match status" value="1"/>
</dbReference>
<evidence type="ECO:0000259" key="11">
    <source>
        <dbReference type="Pfam" id="PF00912"/>
    </source>
</evidence>
<evidence type="ECO:0000256" key="8">
    <source>
        <dbReference type="ARBA" id="ARBA00049902"/>
    </source>
</evidence>
<name>A0A1W1C0G8_9ZZZZ</name>
<dbReference type="InterPro" id="IPR023346">
    <property type="entry name" value="Lysozyme-like_dom_sf"/>
</dbReference>
<keyword evidence="4 13" id="KW-0808">Transferase</keyword>
<sequence length="691" mass="78311">MCHKSKDQTGVSIKISKFIVVSTIVTLLSSISFLIFDYFVPMDISATKDISRVVKSSDESWLYAQTNSSDKWRFGIDIEEIDPHYIDMLLAFEDRNFYSHYGVDILAMLRAISQLIANQRVVSGGSTITMQLARLLKPKPRTISSKLIEMVNALQLELHYSKKEILSAYLTLTPYGGNVEGLVAASMRYFGKLPDRLTASQSALLVALPQSPERNRPDRYLSDATKARDRVLKMAYDRGLINGYEYNLSISQRASSKIYRFPRYAPHLSSKILFENNISREISTTLDISIQKELEVWAKGKSYLLPKDTTMAMVVAENSNSSIVAYLGSHDRFSSSVSGFVDMVRSIRSPGSTLKPFIYALAFDKHLIHPYSIIIDKESRFGDYMPHNFSNRYSGEVTVAYALQHSLNIPAVKILHRVGVGDFVDRLEGVVGRVYIPKDRATLPIALGGLGLSLWQLTQLYVTLANYGVSSPLHYLPSIGGQKLLRFCDAKSAKMTTAILRELQPPDGFVNRNGRIAYKTGTSYGYRDNWTIAYSSDYTIAVWVGKPNNATQSQFTGRSMAAPLAFEAFSILDNLKPISDWSWRSSFLSHTPPKALRYFSKREYLEDRDRLKFVYPRADSRYRSAGCSKTLVDIKIDRGKRPYYWYIDNLPMDINRSYTTLPFDYGSHTITVIDSRGEKISRDIWIDRPEC</sequence>
<feature type="domain" description="Penicillin-binding protein transpeptidase" evidence="10">
    <location>
        <begin position="311"/>
        <end position="548"/>
    </location>
</feature>
<evidence type="ECO:0000256" key="4">
    <source>
        <dbReference type="ARBA" id="ARBA00022679"/>
    </source>
</evidence>
<evidence type="ECO:0000259" key="10">
    <source>
        <dbReference type="Pfam" id="PF00905"/>
    </source>
</evidence>
<dbReference type="InterPro" id="IPR050396">
    <property type="entry name" value="Glycosyltr_51/Transpeptidase"/>
</dbReference>
<dbReference type="SUPFAM" id="SSF56601">
    <property type="entry name" value="beta-lactamase/transpeptidase-like"/>
    <property type="match status" value="1"/>
</dbReference>
<feature type="transmembrane region" description="Helical" evidence="9">
    <location>
        <begin position="18"/>
        <end position="40"/>
    </location>
</feature>
<dbReference type="GO" id="GO:0006508">
    <property type="term" value="P:proteolysis"/>
    <property type="evidence" value="ECO:0007669"/>
    <property type="project" value="UniProtKB-KW"/>
</dbReference>